<evidence type="ECO:0000259" key="9">
    <source>
        <dbReference type="PROSITE" id="PS50885"/>
    </source>
</evidence>
<dbReference type="CDD" id="cd06225">
    <property type="entry name" value="HAMP"/>
    <property type="match status" value="1"/>
</dbReference>
<gene>
    <name evidence="10" type="ORF">MGR_1492</name>
</gene>
<dbReference type="InterPro" id="IPR004089">
    <property type="entry name" value="MCPsignal_dom"/>
</dbReference>
<keyword evidence="3" id="KW-0408">Iron</keyword>
<dbReference type="SUPFAM" id="SSF58104">
    <property type="entry name" value="Methyl-accepting chemotaxis protein (MCP) signaling domain"/>
    <property type="match status" value="1"/>
</dbReference>
<name>A4TZG9_9PROT</name>
<dbReference type="PROSITE" id="PS00550">
    <property type="entry name" value="HEMERYTHRINS"/>
    <property type="match status" value="1"/>
</dbReference>
<feature type="transmembrane region" description="Helical" evidence="7">
    <location>
        <begin position="187"/>
        <end position="208"/>
    </location>
</feature>
<evidence type="ECO:0000259" key="8">
    <source>
        <dbReference type="PROSITE" id="PS50111"/>
    </source>
</evidence>
<dbReference type="GO" id="GO:0006935">
    <property type="term" value="P:chemotaxis"/>
    <property type="evidence" value="ECO:0007669"/>
    <property type="project" value="InterPro"/>
</dbReference>
<feature type="domain" description="HAMP" evidence="9">
    <location>
        <begin position="209"/>
        <end position="262"/>
    </location>
</feature>
<dbReference type="InterPro" id="IPR016131">
    <property type="entry name" value="Haemerythrin_Fe_BS"/>
</dbReference>
<dbReference type="GO" id="GO:0016020">
    <property type="term" value="C:membrane"/>
    <property type="evidence" value="ECO:0007669"/>
    <property type="project" value="InterPro"/>
</dbReference>
<dbReference type="PANTHER" id="PTHR32089">
    <property type="entry name" value="METHYL-ACCEPTING CHEMOTAXIS PROTEIN MCPB"/>
    <property type="match status" value="1"/>
</dbReference>
<keyword evidence="7" id="KW-0472">Membrane</keyword>
<evidence type="ECO:0000256" key="6">
    <source>
        <dbReference type="PROSITE-ProRule" id="PRU00284"/>
    </source>
</evidence>
<evidence type="ECO:0000256" key="7">
    <source>
        <dbReference type="SAM" id="Phobius"/>
    </source>
</evidence>
<comment type="similarity">
    <text evidence="5">Belongs to the methyl-accepting chemotaxis (MCP) protein family.</text>
</comment>
<dbReference type="Gene3D" id="1.20.120.50">
    <property type="entry name" value="Hemerythrin-like"/>
    <property type="match status" value="1"/>
</dbReference>
<dbReference type="GO" id="GO:0046872">
    <property type="term" value="F:metal ion binding"/>
    <property type="evidence" value="ECO:0007669"/>
    <property type="project" value="UniProtKB-KW"/>
</dbReference>
<protein>
    <submittedName>
        <fullName evidence="10">Methyl-accepting chemotaxis protein</fullName>
    </submittedName>
</protein>
<accession>A4TZG9</accession>
<dbReference type="Gene3D" id="6.10.340.10">
    <property type="match status" value="1"/>
</dbReference>
<evidence type="ECO:0000256" key="4">
    <source>
        <dbReference type="ARBA" id="ARBA00023224"/>
    </source>
</evidence>
<dbReference type="PRINTS" id="PR00260">
    <property type="entry name" value="CHEMTRNSDUCR"/>
</dbReference>
<dbReference type="CDD" id="cd12107">
    <property type="entry name" value="Hemerythrin"/>
    <property type="match status" value="1"/>
</dbReference>
<keyword evidence="4 6" id="KW-0807">Transducer</keyword>
<proteinExistence type="inferred from homology"/>
<dbReference type="GO" id="GO:0007165">
    <property type="term" value="P:signal transduction"/>
    <property type="evidence" value="ECO:0007669"/>
    <property type="project" value="UniProtKB-KW"/>
</dbReference>
<dbReference type="SMART" id="SM00283">
    <property type="entry name" value="MA"/>
    <property type="match status" value="1"/>
</dbReference>
<evidence type="ECO:0000256" key="3">
    <source>
        <dbReference type="ARBA" id="ARBA00023004"/>
    </source>
</evidence>
<dbReference type="Pfam" id="PF00672">
    <property type="entry name" value="HAMP"/>
    <property type="match status" value="1"/>
</dbReference>
<dbReference type="AlphaFoldDB" id="A4TZG9"/>
<dbReference type="Pfam" id="PF01814">
    <property type="entry name" value="Hemerythrin"/>
    <property type="match status" value="1"/>
</dbReference>
<reference evidence="10" key="1">
    <citation type="journal article" date="2007" name="J. Bacteriol.">
        <title>Comparative genome analysis of four magnetotactic bacteria reveals a complex set of group-specific genes implicated in magnetosome biomineralization and function.</title>
        <authorList>
            <person name="Richter M."/>
            <person name="Kube M."/>
            <person name="Bazylinski D.A."/>
            <person name="Lombardot T."/>
            <person name="Gloeckner F.O."/>
            <person name="Reinhardt R."/>
            <person name="Schueler D."/>
        </authorList>
    </citation>
    <scope>NUCLEOTIDE SEQUENCE</scope>
    <source>
        <strain evidence="10">MSR-1</strain>
    </source>
</reference>
<keyword evidence="7" id="KW-1133">Transmembrane helix</keyword>
<dbReference type="SMART" id="SM00304">
    <property type="entry name" value="HAMP"/>
    <property type="match status" value="1"/>
</dbReference>
<dbReference type="EMBL" id="CU459003">
    <property type="protein sequence ID" value="CAM76026.1"/>
    <property type="molecule type" value="Genomic_DNA"/>
</dbReference>
<dbReference type="Pfam" id="PF12729">
    <property type="entry name" value="4HB_MCP_1"/>
    <property type="match status" value="1"/>
</dbReference>
<dbReference type="InterPro" id="IPR024478">
    <property type="entry name" value="HlyB_4HB_MCP"/>
</dbReference>
<feature type="domain" description="Methyl-accepting transducer" evidence="8">
    <location>
        <begin position="303"/>
        <end position="539"/>
    </location>
</feature>
<evidence type="ECO:0000256" key="5">
    <source>
        <dbReference type="ARBA" id="ARBA00029447"/>
    </source>
</evidence>
<dbReference type="GO" id="GO:0004888">
    <property type="term" value="F:transmembrane signaling receptor activity"/>
    <property type="evidence" value="ECO:0007669"/>
    <property type="project" value="InterPro"/>
</dbReference>
<sequence>MFSNMNIGARMSLGFFLVLVLTLAIGIIAEISSAQLSELTAKLYRHPFAVTNALSDANANIIAMHRSMKDVALSKTPEELAKAVADVDAREKRVYDKFNLVHERFLGDKSDVEAAAKAFADWKPIRDQVIVAIRDNRREDAAEITKTKGAVQVASINATLDKVMTFSFGKAEAFMVNAQATKDRMSMITRLCLGGALILGVAVAWWITRGISRPINAMTGVMDQLSQNKLQVDVPYAGRGDEIGRMAKSVRHFKDQLVRVHQLEQEQEEQKRRAEVDRMTAMRKMADTFEGSVGAVINTVTSAATELQAASNQMAGTATETSAQATTVASSAQQASANVQTVASATDELAASIEEITHQVERAQTVSGRAGTEMDKATLQVEALSENVGKIGEIVSLIDHIASQTNLLALNATIEAARAGDAGKGFAVVANEVKGLANQTAKATSEIAMQIQAVQQGTAAAVHAIGDVSAVIAEMGAISAAVAAAVEQQSGATSEIARNVEQAADGTQQVTENIVSVEQAARETGSAAEQISVSATDLSKQAEYLRHEVGQFLSQVRADKCKMVLLTWSADLASGIASIDAHHQEMFTQLNAFYGEMMAGDSGKGALTMLAAIERTMTDHFAEEEALMTKHRYGAADTHRGHHRDFLAKVAAMRQDIEGQKPNAMANFFDYVSTWLAEHIGKEDKALFTAIKAQAA</sequence>
<evidence type="ECO:0000256" key="1">
    <source>
        <dbReference type="ARBA" id="ARBA00010587"/>
    </source>
</evidence>
<dbReference type="InterPro" id="IPR012827">
    <property type="entry name" value="Hemerythrin_metal-bd"/>
</dbReference>
<dbReference type="PROSITE" id="PS50111">
    <property type="entry name" value="CHEMOTAXIS_TRANSDUC_2"/>
    <property type="match status" value="1"/>
</dbReference>
<dbReference type="PANTHER" id="PTHR32089:SF112">
    <property type="entry name" value="LYSOZYME-LIKE PROTEIN-RELATED"/>
    <property type="match status" value="1"/>
</dbReference>
<dbReference type="NCBIfam" id="NF033749">
    <property type="entry name" value="bact_hemeryth"/>
    <property type="match status" value="1"/>
</dbReference>
<dbReference type="SUPFAM" id="SSF47188">
    <property type="entry name" value="Hemerythrin-like"/>
    <property type="match status" value="1"/>
</dbReference>
<dbReference type="Gene3D" id="1.10.287.950">
    <property type="entry name" value="Methyl-accepting chemotaxis protein"/>
    <property type="match status" value="1"/>
</dbReference>
<dbReference type="PROSITE" id="PS50885">
    <property type="entry name" value="HAMP"/>
    <property type="match status" value="1"/>
</dbReference>
<evidence type="ECO:0000313" key="10">
    <source>
        <dbReference type="EMBL" id="CAM76026.1"/>
    </source>
</evidence>
<dbReference type="NCBIfam" id="TIGR02481">
    <property type="entry name" value="hemeryth_dom"/>
    <property type="match status" value="1"/>
</dbReference>
<organism evidence="10">
    <name type="scientific">Magnetospirillum gryphiswaldense</name>
    <dbReference type="NCBI Taxonomy" id="55518"/>
    <lineage>
        <taxon>Bacteria</taxon>
        <taxon>Pseudomonadati</taxon>
        <taxon>Pseudomonadota</taxon>
        <taxon>Alphaproteobacteria</taxon>
        <taxon>Rhodospirillales</taxon>
        <taxon>Rhodospirillaceae</taxon>
        <taxon>Magnetospirillum</taxon>
    </lineage>
</organism>
<dbReference type="InterPro" id="IPR035938">
    <property type="entry name" value="Hemerythrin-like_sf"/>
</dbReference>
<keyword evidence="2" id="KW-0479">Metal-binding</keyword>
<keyword evidence="7" id="KW-0812">Transmembrane</keyword>
<comment type="similarity">
    <text evidence="1">Belongs to the hemerythrin family.</text>
</comment>
<dbReference type="InterPro" id="IPR003660">
    <property type="entry name" value="HAMP_dom"/>
</dbReference>
<dbReference type="InterPro" id="IPR012312">
    <property type="entry name" value="Hemerythrin-like"/>
</dbReference>
<dbReference type="InterPro" id="IPR004090">
    <property type="entry name" value="Chemotax_Me-accpt_rcpt"/>
</dbReference>
<evidence type="ECO:0000256" key="2">
    <source>
        <dbReference type="ARBA" id="ARBA00022723"/>
    </source>
</evidence>
<dbReference type="Pfam" id="PF00015">
    <property type="entry name" value="MCPsignal"/>
    <property type="match status" value="1"/>
</dbReference>